<dbReference type="EMBL" id="SSOP01001196">
    <property type="protein sequence ID" value="KAB5587340.1"/>
    <property type="molecule type" value="Genomic_DNA"/>
</dbReference>
<evidence type="ECO:0000313" key="2">
    <source>
        <dbReference type="EMBL" id="KAB5587340.1"/>
    </source>
</evidence>
<dbReference type="Proteomes" id="UP000383932">
    <property type="component" value="Unassembled WGS sequence"/>
</dbReference>
<accession>A0A5N5Q5N2</accession>
<gene>
    <name evidence="2" type="ORF">CTheo_9225</name>
</gene>
<dbReference type="AlphaFoldDB" id="A0A5N5Q5N2"/>
<evidence type="ECO:0000256" key="1">
    <source>
        <dbReference type="SAM" id="Coils"/>
    </source>
</evidence>
<dbReference type="PANTHER" id="PTHR31005:SF8">
    <property type="entry name" value="DUF4139 DOMAIN-CONTAINING PROTEIN"/>
    <property type="match status" value="1"/>
</dbReference>
<evidence type="ECO:0000313" key="3">
    <source>
        <dbReference type="Proteomes" id="UP000383932"/>
    </source>
</evidence>
<dbReference type="OrthoDB" id="10068793at2759"/>
<proteinExistence type="predicted"/>
<name>A0A5N5Q5N2_9AGAM</name>
<comment type="caution">
    <text evidence="2">The sequence shown here is derived from an EMBL/GenBank/DDBJ whole genome shotgun (WGS) entry which is preliminary data.</text>
</comment>
<keyword evidence="1" id="KW-0175">Coiled coil</keyword>
<keyword evidence="3" id="KW-1185">Reference proteome</keyword>
<protein>
    <submittedName>
        <fullName evidence="2">Protein F37C4,5</fullName>
    </submittedName>
</protein>
<dbReference type="PANTHER" id="PTHR31005">
    <property type="entry name" value="DUF4139 DOMAIN-CONTAINING PROTEIN"/>
    <property type="match status" value="1"/>
</dbReference>
<feature type="coiled-coil region" evidence="1">
    <location>
        <begin position="6"/>
        <end position="40"/>
    </location>
</feature>
<organism evidence="2 3">
    <name type="scientific">Ceratobasidium theobromae</name>
    <dbReference type="NCBI Taxonomy" id="1582974"/>
    <lineage>
        <taxon>Eukaryota</taxon>
        <taxon>Fungi</taxon>
        <taxon>Dikarya</taxon>
        <taxon>Basidiomycota</taxon>
        <taxon>Agaricomycotina</taxon>
        <taxon>Agaricomycetes</taxon>
        <taxon>Cantharellales</taxon>
        <taxon>Ceratobasidiaceae</taxon>
        <taxon>Ceratobasidium</taxon>
    </lineage>
</organism>
<reference evidence="2 3" key="1">
    <citation type="journal article" date="2019" name="Fungal Biol. Biotechnol.">
        <title>Draft genome sequence of fastidious pathogen Ceratobasidium theobromae, which causes vascular-streak dieback in Theobroma cacao.</title>
        <authorList>
            <person name="Ali S.S."/>
            <person name="Asman A."/>
            <person name="Shao J."/>
            <person name="Firmansyah A.P."/>
            <person name="Susilo A.W."/>
            <person name="Rosmana A."/>
            <person name="McMahon P."/>
            <person name="Junaid M."/>
            <person name="Guest D."/>
            <person name="Kheng T.Y."/>
            <person name="Meinhardt L.W."/>
            <person name="Bailey B.A."/>
        </authorList>
    </citation>
    <scope>NUCLEOTIDE SEQUENCE [LARGE SCALE GENOMIC DNA]</scope>
    <source>
        <strain evidence="2 3">CT2</strain>
    </source>
</reference>
<sequence>MFAPRQVAVAKRIQELDMQIQQVEEEVRTAREKVFEDDQRDERRAKISVTVLAETDGKAELMLTYVVTDASWRPLYDIRASIPKSTEATSTPLLNSEAACLPSRLGGSGRLL</sequence>
<dbReference type="InterPro" id="IPR011935">
    <property type="entry name" value="CHP02231"/>
</dbReference>